<dbReference type="GO" id="GO:0005524">
    <property type="term" value="F:ATP binding"/>
    <property type="evidence" value="ECO:0007669"/>
    <property type="project" value="UniProtKB-KW"/>
</dbReference>
<keyword evidence="6" id="KW-0067">ATP-binding</keyword>
<evidence type="ECO:0000256" key="2">
    <source>
        <dbReference type="ARBA" id="ARBA00019787"/>
    </source>
</evidence>
<dbReference type="GO" id="GO:0034272">
    <property type="term" value="C:phosphatidylinositol 3-kinase complex, class III, type II"/>
    <property type="evidence" value="ECO:0007669"/>
    <property type="project" value="TreeGrafter"/>
</dbReference>
<keyword evidence="3" id="KW-0808">Transferase</keyword>
<evidence type="ECO:0000259" key="8">
    <source>
        <dbReference type="PROSITE" id="PS50290"/>
    </source>
</evidence>
<dbReference type="Pfam" id="PF00454">
    <property type="entry name" value="PI3_PI4_kinase"/>
    <property type="match status" value="1"/>
</dbReference>
<evidence type="ECO:0000256" key="6">
    <source>
        <dbReference type="ARBA" id="ARBA00022840"/>
    </source>
</evidence>
<reference evidence="9" key="1">
    <citation type="journal article" date="2023" name="G3 (Bethesda)">
        <title>Whole genome assemblies of Zophobas morio and Tenebrio molitor.</title>
        <authorList>
            <person name="Kaur S."/>
            <person name="Stinson S.A."/>
            <person name="diCenzo G.C."/>
        </authorList>
    </citation>
    <scope>NUCLEOTIDE SEQUENCE</scope>
    <source>
        <strain evidence="9">QUZm001</strain>
    </source>
</reference>
<organism evidence="9 10">
    <name type="scientific">Zophobas morio</name>
    <dbReference type="NCBI Taxonomy" id="2755281"/>
    <lineage>
        <taxon>Eukaryota</taxon>
        <taxon>Metazoa</taxon>
        <taxon>Ecdysozoa</taxon>
        <taxon>Arthropoda</taxon>
        <taxon>Hexapoda</taxon>
        <taxon>Insecta</taxon>
        <taxon>Pterygota</taxon>
        <taxon>Neoptera</taxon>
        <taxon>Endopterygota</taxon>
        <taxon>Coleoptera</taxon>
        <taxon>Polyphaga</taxon>
        <taxon>Cucujiformia</taxon>
        <taxon>Tenebrionidae</taxon>
        <taxon>Zophobas</taxon>
    </lineage>
</organism>
<name>A0AA38HIH3_9CUCU</name>
<dbReference type="FunFam" id="1.10.1070.11:FF:000002">
    <property type="entry name" value="Phosphatidylinositol 3-kinase catalytic subunit type 3"/>
    <property type="match status" value="1"/>
</dbReference>
<protein>
    <recommendedName>
        <fullName evidence="2">Phosphatidylinositol 3-kinase catalytic subunit type 3</fullName>
        <ecNumber evidence="1">2.7.1.137</ecNumber>
    </recommendedName>
    <alternativeName>
        <fullName evidence="7">Phosphoinositide-3-kinase class 3</fullName>
    </alternativeName>
</protein>
<dbReference type="GO" id="GO:0000045">
    <property type="term" value="P:autophagosome assembly"/>
    <property type="evidence" value="ECO:0007669"/>
    <property type="project" value="TreeGrafter"/>
</dbReference>
<keyword evidence="10" id="KW-1185">Reference proteome</keyword>
<dbReference type="GO" id="GO:0048015">
    <property type="term" value="P:phosphatidylinositol-mediated signaling"/>
    <property type="evidence" value="ECO:0007669"/>
    <property type="project" value="TreeGrafter"/>
</dbReference>
<dbReference type="GO" id="GO:0000407">
    <property type="term" value="C:phagophore assembly site"/>
    <property type="evidence" value="ECO:0007669"/>
    <property type="project" value="TreeGrafter"/>
</dbReference>
<dbReference type="InterPro" id="IPR018936">
    <property type="entry name" value="PI3/4_kinase_CS"/>
</dbReference>
<dbReference type="EMBL" id="JALNTZ010002480">
    <property type="protein sequence ID" value="KAJ3617234.1"/>
    <property type="molecule type" value="Genomic_DNA"/>
</dbReference>
<feature type="domain" description="PI3K/PI4K catalytic" evidence="8">
    <location>
        <begin position="1"/>
        <end position="196"/>
    </location>
</feature>
<dbReference type="GO" id="GO:0034271">
    <property type="term" value="C:phosphatidylinositol 3-kinase complex, class III, type I"/>
    <property type="evidence" value="ECO:0007669"/>
    <property type="project" value="TreeGrafter"/>
</dbReference>
<dbReference type="AlphaFoldDB" id="A0AA38HIH3"/>
<dbReference type="SUPFAM" id="SSF56112">
    <property type="entry name" value="Protein kinase-like (PK-like)"/>
    <property type="match status" value="1"/>
</dbReference>
<sequence length="212" mass="24252">MLNGILLMYNYNSFDIKIFKSYGAIINFFQQFKGDPSAPYGVSPDVMETYIRSCAGYCVMTYLLGVGDRHPDNVLLKPSGHLFHIDFAYILGRDPKPFAPPLRLSQEMVDGMGGFGSLTYKKFLSYCFSAFLILRRSANLFLNLFSLMKDSTLPDILIEPDKVVSKVQERFRLDLSEEEAVHYLQCVISDSLSAFIPLVYDSVHKYLQYMRK</sequence>
<evidence type="ECO:0000256" key="3">
    <source>
        <dbReference type="ARBA" id="ARBA00022679"/>
    </source>
</evidence>
<dbReference type="GO" id="GO:0016303">
    <property type="term" value="F:1-phosphatidylinositol-3-kinase activity"/>
    <property type="evidence" value="ECO:0007669"/>
    <property type="project" value="UniProtKB-EC"/>
</dbReference>
<dbReference type="PROSITE" id="PS00916">
    <property type="entry name" value="PI3_4_KINASE_2"/>
    <property type="match status" value="1"/>
</dbReference>
<gene>
    <name evidence="9" type="ORF">Zmor_008850</name>
</gene>
<dbReference type="InterPro" id="IPR011009">
    <property type="entry name" value="Kinase-like_dom_sf"/>
</dbReference>
<keyword evidence="5" id="KW-0418">Kinase</keyword>
<dbReference type="Gene3D" id="1.10.1070.11">
    <property type="entry name" value="Phosphatidylinositol 3-/4-kinase, catalytic domain"/>
    <property type="match status" value="1"/>
</dbReference>
<dbReference type="GO" id="GO:0005768">
    <property type="term" value="C:endosome"/>
    <property type="evidence" value="ECO:0007669"/>
    <property type="project" value="TreeGrafter"/>
</dbReference>
<evidence type="ECO:0000313" key="10">
    <source>
        <dbReference type="Proteomes" id="UP001168821"/>
    </source>
</evidence>
<evidence type="ECO:0000313" key="9">
    <source>
        <dbReference type="EMBL" id="KAJ3617234.1"/>
    </source>
</evidence>
<keyword evidence="4" id="KW-0547">Nucleotide-binding</keyword>
<evidence type="ECO:0000256" key="4">
    <source>
        <dbReference type="ARBA" id="ARBA00022741"/>
    </source>
</evidence>
<dbReference type="PANTHER" id="PTHR10048:SF7">
    <property type="entry name" value="PHOSPHATIDYLINOSITOL 3-KINASE CATALYTIC SUBUNIT TYPE 3"/>
    <property type="match status" value="1"/>
</dbReference>
<proteinExistence type="predicted"/>
<dbReference type="Proteomes" id="UP001168821">
    <property type="component" value="Unassembled WGS sequence"/>
</dbReference>
<dbReference type="InterPro" id="IPR036940">
    <property type="entry name" value="PI3/4_kinase_cat_sf"/>
</dbReference>
<dbReference type="PANTHER" id="PTHR10048">
    <property type="entry name" value="PHOSPHATIDYLINOSITOL KINASE"/>
    <property type="match status" value="1"/>
</dbReference>
<evidence type="ECO:0000256" key="1">
    <source>
        <dbReference type="ARBA" id="ARBA00012073"/>
    </source>
</evidence>
<comment type="caution">
    <text evidence="9">The sequence shown here is derived from an EMBL/GenBank/DDBJ whole genome shotgun (WGS) entry which is preliminary data.</text>
</comment>
<evidence type="ECO:0000256" key="5">
    <source>
        <dbReference type="ARBA" id="ARBA00022777"/>
    </source>
</evidence>
<accession>A0AA38HIH3</accession>
<dbReference type="InterPro" id="IPR000403">
    <property type="entry name" value="PI3/4_kinase_cat_dom"/>
</dbReference>
<dbReference type="EC" id="2.7.1.137" evidence="1"/>
<dbReference type="SMART" id="SM00146">
    <property type="entry name" value="PI3Kc"/>
    <property type="match status" value="1"/>
</dbReference>
<dbReference type="GO" id="GO:0006897">
    <property type="term" value="P:endocytosis"/>
    <property type="evidence" value="ECO:0007669"/>
    <property type="project" value="TreeGrafter"/>
</dbReference>
<dbReference type="PROSITE" id="PS50290">
    <property type="entry name" value="PI3_4_KINASE_3"/>
    <property type="match status" value="1"/>
</dbReference>
<dbReference type="GO" id="GO:0005777">
    <property type="term" value="C:peroxisome"/>
    <property type="evidence" value="ECO:0007669"/>
    <property type="project" value="TreeGrafter"/>
</dbReference>
<dbReference type="InterPro" id="IPR015433">
    <property type="entry name" value="PI3/4_kinase"/>
</dbReference>
<evidence type="ECO:0000256" key="7">
    <source>
        <dbReference type="ARBA" id="ARBA00029930"/>
    </source>
</evidence>